<dbReference type="VEuPathDB" id="TriTrypDB:ADEAN_000415500"/>
<dbReference type="EC" id="2.1.1.57" evidence="2"/>
<dbReference type="Pfam" id="PF01358">
    <property type="entry name" value="PARP_regulatory"/>
    <property type="match status" value="1"/>
</dbReference>
<dbReference type="GO" id="GO:0006370">
    <property type="term" value="P:7-methylguanosine mRNA capping"/>
    <property type="evidence" value="ECO:0007669"/>
    <property type="project" value="InterPro"/>
</dbReference>
<dbReference type="SUPFAM" id="SSF53335">
    <property type="entry name" value="S-adenosyl-L-methionine-dependent methyltransferases"/>
    <property type="match status" value="1"/>
</dbReference>
<dbReference type="InterPro" id="IPR000176">
    <property type="entry name" value="mRNA_MeTrfase-like"/>
</dbReference>
<protein>
    <recommendedName>
        <fullName evidence="3">Cap-specific mRNA (nucleoside-2'-O-)-methyltransferase</fullName>
        <ecNumber evidence="2">2.1.1.57</ecNumber>
    </recommendedName>
</protein>
<evidence type="ECO:0000313" key="9">
    <source>
        <dbReference type="Proteomes" id="UP000515908"/>
    </source>
</evidence>
<evidence type="ECO:0000256" key="3">
    <source>
        <dbReference type="ARBA" id="ARBA00015701"/>
    </source>
</evidence>
<comment type="subcellular location">
    <subcellularLocation>
        <location evidence="1">Virion</location>
    </subcellularLocation>
</comment>
<dbReference type="Gene3D" id="3.40.50.150">
    <property type="entry name" value="Vaccinia Virus protein VP39"/>
    <property type="match status" value="2"/>
</dbReference>
<dbReference type="EMBL" id="LR877151">
    <property type="protein sequence ID" value="CAD2216693.1"/>
    <property type="molecule type" value="Genomic_DNA"/>
</dbReference>
<dbReference type="InterPro" id="IPR025804">
    <property type="entry name" value="Pox/kineto_cap_MeTfrase"/>
</dbReference>
<comment type="function">
    <text evidence="6">Displays methyltransferase, positive regulation of the poly(A) polymerase and transcription elongation activities. Involved in the modification of both mRNA ends and in intermediate and late gene positive transcription elongation. At the mRNAs 5' end, methylates the ribose 2' OH group of the first transcribed nucleotide, thereby producing a 2'-O-methylpurine cap. At the 3' end, functions as a processivity factor which stimulates the activity of the viral poly(A) polymerase OPG063 that creates mRNA's poly(A) tail. In the presence of OPG102, OPG063 does not dissociate from the RNA allowing tail elongation to around 250 adenylates.</text>
</comment>
<reference evidence="8 9" key="1">
    <citation type="submission" date="2020-08" db="EMBL/GenBank/DDBJ databases">
        <authorList>
            <person name="Newling K."/>
            <person name="Davey J."/>
            <person name="Forrester S."/>
        </authorList>
    </citation>
    <scope>NUCLEOTIDE SEQUENCE [LARGE SCALE GENOMIC DNA]</scope>
    <source>
        <strain evidence="9">Crithidia deanei Carvalho (ATCC PRA-265)</strain>
    </source>
</reference>
<dbReference type="GO" id="GO:0003746">
    <property type="term" value="F:translation elongation factor activity"/>
    <property type="evidence" value="ECO:0007669"/>
    <property type="project" value="UniProtKB-KW"/>
</dbReference>
<dbReference type="PROSITE" id="PS51612">
    <property type="entry name" value="SAM_MT_2O_PK"/>
    <property type="match status" value="1"/>
</dbReference>
<evidence type="ECO:0000256" key="1">
    <source>
        <dbReference type="ARBA" id="ARBA00004328"/>
    </source>
</evidence>
<gene>
    <name evidence="8" type="ORF">ADEAN_000415500</name>
</gene>
<dbReference type="CDD" id="cd20760">
    <property type="entry name" value="capping_2-OMTase_Mimiviridae"/>
    <property type="match status" value="1"/>
</dbReference>
<evidence type="ECO:0000313" key="8">
    <source>
        <dbReference type="EMBL" id="CAD2216693.1"/>
    </source>
</evidence>
<dbReference type="InterPro" id="IPR029063">
    <property type="entry name" value="SAM-dependent_MTases_sf"/>
</dbReference>
<evidence type="ECO:0000256" key="4">
    <source>
        <dbReference type="ARBA" id="ARBA00022768"/>
    </source>
</evidence>
<keyword evidence="9" id="KW-1185">Reference proteome</keyword>
<dbReference type="GO" id="GO:0004483">
    <property type="term" value="F:methyltransferase cap1 activity"/>
    <property type="evidence" value="ECO:0007669"/>
    <property type="project" value="UniProtKB-EC"/>
</dbReference>
<evidence type="ECO:0000256" key="5">
    <source>
        <dbReference type="ARBA" id="ARBA00022917"/>
    </source>
</evidence>
<accession>S9VLV7</accession>
<keyword evidence="4" id="KW-0251">Elongation factor</keyword>
<evidence type="ECO:0000256" key="2">
    <source>
        <dbReference type="ARBA" id="ARBA00011923"/>
    </source>
</evidence>
<proteinExistence type="predicted"/>
<keyword evidence="5" id="KW-0648">Protein biosynthesis</keyword>
<evidence type="ECO:0000256" key="7">
    <source>
        <dbReference type="ARBA" id="ARBA00046511"/>
    </source>
</evidence>
<dbReference type="AlphaFoldDB" id="S9VLV7"/>
<dbReference type="Proteomes" id="UP000515908">
    <property type="component" value="Chromosome 07"/>
</dbReference>
<sequence>MSNTNRKRQRDGEKVDYLGKQLEMIKSRPPQTVFHFPSDLEFPQYLTDTFPQEQYRSRKFDVKTCVHWGQRKLLLSEIQLLTKYCEPGVSYHIVYAGSAPGTHLAFLDDMFNSRHTWELVDPGQFDTAVLGDRKNFSLRNEFFTNSTAYGINARRVREFHPYLGALYAHLTSSAKEHAKKELHEKLKDSIGTIDVARGTTDIPSMYEIPLSLPRGFNLLCEVAQERCKPLLFVSDIRSGSLDLPNFEEHVQENMKAQECWTQLLNGKYSMLKFRLPYTWVSVAGESKPVRNTTTIREDGTVPYLRGEILLPIWTRPTSTEGRLVVPQDAFQVPYNVEKVEDQFFYFNSRMREQFHFNHVVRNNDYLDHHYDATAEVRCLQEYLRFTRPELKGASDEVISSEVIKISNRITACLKVSFEDAIRRRDALVLRQAAQNAPKNTDTHGKTTLADVVRALVAQGTVERERAVWKENMDETQAYDSPKEWVKS</sequence>
<dbReference type="OrthoDB" id="270189at2759"/>
<name>S9VLV7_9TRYP</name>
<comment type="subunit">
    <text evidence="7">Interacts with poly(A) polymerase catalytic subunit OPG063. Interacts with OPG109 and OPG123; these interactions might help linking transcription to capping and polyadenylation.</text>
</comment>
<organism evidence="8 9">
    <name type="scientific">Angomonas deanei</name>
    <dbReference type="NCBI Taxonomy" id="59799"/>
    <lineage>
        <taxon>Eukaryota</taxon>
        <taxon>Discoba</taxon>
        <taxon>Euglenozoa</taxon>
        <taxon>Kinetoplastea</taxon>
        <taxon>Metakinetoplastina</taxon>
        <taxon>Trypanosomatida</taxon>
        <taxon>Trypanosomatidae</taxon>
        <taxon>Strigomonadinae</taxon>
        <taxon>Angomonas</taxon>
    </lineage>
</organism>
<evidence type="ECO:0000256" key="6">
    <source>
        <dbReference type="ARBA" id="ARBA00034661"/>
    </source>
</evidence>